<name>A0A9D9DV40_9BACT</name>
<protein>
    <submittedName>
        <fullName evidence="3">Uncharacterized protein</fullName>
    </submittedName>
</protein>
<comment type="caution">
    <text evidence="3">The sequence shown here is derived from an EMBL/GenBank/DDBJ whole genome shotgun (WGS) entry which is preliminary data.</text>
</comment>
<keyword evidence="2" id="KW-1133">Transmembrane helix</keyword>
<sequence>MVEEAWGDVKDEISPVSFEPAKIAVHAWLMDHGHMSGGINATRKKNRDPDYFWSHSGSCAIGVLSGLVSHYAVSGIVSEGGGNEEIQDYLDNHYAEVSLAIEGDSLSDIRENVSQSQASTGWDKDEEPEESTKKQQAQSDSSLSFEKTLLVVLAGVAVYLILKK</sequence>
<accession>A0A9D9DV40</accession>
<feature type="transmembrane region" description="Helical" evidence="2">
    <location>
        <begin position="143"/>
        <end position="162"/>
    </location>
</feature>
<reference evidence="3" key="1">
    <citation type="submission" date="2020-10" db="EMBL/GenBank/DDBJ databases">
        <authorList>
            <person name="Gilroy R."/>
        </authorList>
    </citation>
    <scope>NUCLEOTIDE SEQUENCE</scope>
    <source>
        <strain evidence="3">2889</strain>
    </source>
</reference>
<evidence type="ECO:0000256" key="2">
    <source>
        <dbReference type="SAM" id="Phobius"/>
    </source>
</evidence>
<dbReference type="AlphaFoldDB" id="A0A9D9DV40"/>
<proteinExistence type="predicted"/>
<reference evidence="3" key="2">
    <citation type="journal article" date="2021" name="PeerJ">
        <title>Extensive microbial diversity within the chicken gut microbiome revealed by metagenomics and culture.</title>
        <authorList>
            <person name="Gilroy R."/>
            <person name="Ravi A."/>
            <person name="Getino M."/>
            <person name="Pursley I."/>
            <person name="Horton D.L."/>
            <person name="Alikhan N.F."/>
            <person name="Baker D."/>
            <person name="Gharbi K."/>
            <person name="Hall N."/>
            <person name="Watson M."/>
            <person name="Adriaenssens E.M."/>
            <person name="Foster-Nyarko E."/>
            <person name="Jarju S."/>
            <person name="Secka A."/>
            <person name="Antonio M."/>
            <person name="Oren A."/>
            <person name="Chaudhuri R.R."/>
            <person name="La Ragione R."/>
            <person name="Hildebrand F."/>
            <person name="Pallen M.J."/>
        </authorList>
    </citation>
    <scope>NUCLEOTIDE SEQUENCE</scope>
    <source>
        <strain evidence="3">2889</strain>
    </source>
</reference>
<keyword evidence="2" id="KW-0812">Transmembrane</keyword>
<evidence type="ECO:0000256" key="1">
    <source>
        <dbReference type="SAM" id="MobiDB-lite"/>
    </source>
</evidence>
<keyword evidence="2" id="KW-0472">Membrane</keyword>
<feature type="region of interest" description="Disordered" evidence="1">
    <location>
        <begin position="112"/>
        <end position="142"/>
    </location>
</feature>
<organism evidence="3 4">
    <name type="scientific">Candidatus Pullibacteroides excrementavium</name>
    <dbReference type="NCBI Taxonomy" id="2840905"/>
    <lineage>
        <taxon>Bacteria</taxon>
        <taxon>Pseudomonadati</taxon>
        <taxon>Bacteroidota</taxon>
        <taxon>Bacteroidia</taxon>
        <taxon>Bacteroidales</taxon>
        <taxon>Candidatus Pullibacteroides</taxon>
    </lineage>
</organism>
<gene>
    <name evidence="3" type="ORF">IAB08_00865</name>
</gene>
<evidence type="ECO:0000313" key="4">
    <source>
        <dbReference type="Proteomes" id="UP000823612"/>
    </source>
</evidence>
<evidence type="ECO:0000313" key="3">
    <source>
        <dbReference type="EMBL" id="MBO8431834.1"/>
    </source>
</evidence>
<dbReference type="EMBL" id="JADIMZ010000011">
    <property type="protein sequence ID" value="MBO8431834.1"/>
    <property type="molecule type" value="Genomic_DNA"/>
</dbReference>
<dbReference type="Proteomes" id="UP000823612">
    <property type="component" value="Unassembled WGS sequence"/>
</dbReference>